<organism evidence="3 4">
    <name type="scientific">Tardiphaga alba</name>
    <dbReference type="NCBI Taxonomy" id="340268"/>
    <lineage>
        <taxon>Bacteria</taxon>
        <taxon>Pseudomonadati</taxon>
        <taxon>Pseudomonadota</taxon>
        <taxon>Alphaproteobacteria</taxon>
        <taxon>Hyphomicrobiales</taxon>
        <taxon>Nitrobacteraceae</taxon>
        <taxon>Tardiphaga</taxon>
    </lineage>
</organism>
<evidence type="ECO:0000313" key="3">
    <source>
        <dbReference type="EMBL" id="QUS41743.1"/>
    </source>
</evidence>
<feature type="chain" id="PRO_5046327165" evidence="1">
    <location>
        <begin position="23"/>
        <end position="146"/>
    </location>
</feature>
<gene>
    <name evidence="3" type="ORF">RPMA_24985</name>
</gene>
<feature type="domain" description="DUF2147" evidence="2">
    <location>
        <begin position="30"/>
        <end position="143"/>
    </location>
</feature>
<dbReference type="PANTHER" id="PTHR36919:SF2">
    <property type="entry name" value="BLL6627 PROTEIN"/>
    <property type="match status" value="1"/>
</dbReference>
<evidence type="ECO:0000256" key="1">
    <source>
        <dbReference type="SAM" id="SignalP"/>
    </source>
</evidence>
<reference evidence="3 4" key="1">
    <citation type="submission" date="2019-02" db="EMBL/GenBank/DDBJ databases">
        <title>Emended description of the genus Rhodopseudomonas and description of Rhodopseudomonas albus sp. nov., a non-phototrophic, heavy-metal-tolerant bacterium isolated from garden soil.</title>
        <authorList>
            <person name="Bao Z."/>
            <person name="Cao W.W."/>
            <person name="Sato Y."/>
            <person name="Nishizawa T."/>
            <person name="Zhao J."/>
            <person name="Guo Y."/>
            <person name="Ohta H."/>
        </authorList>
    </citation>
    <scope>NUCLEOTIDE SEQUENCE [LARGE SCALE GENOMIC DNA]</scope>
    <source>
        <strain evidence="3 4">SK50-23</strain>
    </source>
</reference>
<evidence type="ECO:0000259" key="2">
    <source>
        <dbReference type="Pfam" id="PF09917"/>
    </source>
</evidence>
<dbReference type="PANTHER" id="PTHR36919">
    <property type="entry name" value="BLR1215 PROTEIN"/>
    <property type="match status" value="1"/>
</dbReference>
<sequence length="146" mass="15116">MTIRTAVMAALLGAALTGSAVAQSGGDVGGVWQTQAGDANVRVSKCGTQLCGVIVSLRDKIDPRTGQPAIDDKNPDPKLATRSMIGVHLFFGMKPTGANTWSGQIYNADDGKYYASNVALMGPGTLKVEGCVGALCGGENWSRVSR</sequence>
<keyword evidence="4" id="KW-1185">Reference proteome</keyword>
<protein>
    <submittedName>
        <fullName evidence="3">DUF2147 domain-containing protein</fullName>
    </submittedName>
</protein>
<feature type="signal peptide" evidence="1">
    <location>
        <begin position="1"/>
        <end position="22"/>
    </location>
</feature>
<name>A0ABX8ADL5_9BRAD</name>
<dbReference type="Pfam" id="PF09917">
    <property type="entry name" value="DUF2147"/>
    <property type="match status" value="1"/>
</dbReference>
<proteinExistence type="predicted"/>
<dbReference type="Proteomes" id="UP000682843">
    <property type="component" value="Chromosome"/>
</dbReference>
<dbReference type="InterPro" id="IPR019223">
    <property type="entry name" value="DUF2147"/>
</dbReference>
<dbReference type="EMBL" id="CP036498">
    <property type="protein sequence ID" value="QUS41743.1"/>
    <property type="molecule type" value="Genomic_DNA"/>
</dbReference>
<accession>A0ABX8ADL5</accession>
<evidence type="ECO:0000313" key="4">
    <source>
        <dbReference type="Proteomes" id="UP000682843"/>
    </source>
</evidence>
<keyword evidence="1" id="KW-0732">Signal</keyword>
<dbReference type="RefSeq" id="WP_211910384.1">
    <property type="nucleotide sequence ID" value="NZ_CP036498.1"/>
</dbReference>
<dbReference type="Gene3D" id="2.40.128.520">
    <property type="match status" value="1"/>
</dbReference>